<dbReference type="EMBL" id="JACTVJ010000032">
    <property type="protein sequence ID" value="MBC9719073.1"/>
    <property type="molecule type" value="Genomic_DNA"/>
</dbReference>
<dbReference type="SUPFAM" id="SSF52091">
    <property type="entry name" value="SpoIIaa-like"/>
    <property type="match status" value="1"/>
</dbReference>
<gene>
    <name evidence="4" type="ORF">H9Y04_41775</name>
</gene>
<dbReference type="CDD" id="cd07043">
    <property type="entry name" value="STAS_anti-anti-sigma_factors"/>
    <property type="match status" value="1"/>
</dbReference>
<dbReference type="Proteomes" id="UP000642284">
    <property type="component" value="Unassembled WGS sequence"/>
</dbReference>
<comment type="similarity">
    <text evidence="1 2">Belongs to the anti-sigma-factor antagonist family.</text>
</comment>
<dbReference type="PANTHER" id="PTHR33495:SF2">
    <property type="entry name" value="ANTI-SIGMA FACTOR ANTAGONIST TM_1081-RELATED"/>
    <property type="match status" value="1"/>
</dbReference>
<protein>
    <recommendedName>
        <fullName evidence="2">Anti-sigma factor antagonist</fullName>
    </recommendedName>
</protein>
<keyword evidence="5" id="KW-1185">Reference proteome</keyword>
<evidence type="ECO:0000256" key="2">
    <source>
        <dbReference type="RuleBase" id="RU003749"/>
    </source>
</evidence>
<name>A0ABR7SUJ4_9ACTN</name>
<dbReference type="PROSITE" id="PS50801">
    <property type="entry name" value="STAS"/>
    <property type="match status" value="1"/>
</dbReference>
<evidence type="ECO:0000313" key="5">
    <source>
        <dbReference type="Proteomes" id="UP000642284"/>
    </source>
</evidence>
<dbReference type="NCBIfam" id="TIGR00377">
    <property type="entry name" value="ant_ant_sig"/>
    <property type="match status" value="1"/>
</dbReference>
<dbReference type="InterPro" id="IPR002645">
    <property type="entry name" value="STAS_dom"/>
</dbReference>
<organism evidence="4 5">
    <name type="scientific">Streptomyces polyasparticus</name>
    <dbReference type="NCBI Taxonomy" id="2767826"/>
    <lineage>
        <taxon>Bacteria</taxon>
        <taxon>Bacillati</taxon>
        <taxon>Actinomycetota</taxon>
        <taxon>Actinomycetes</taxon>
        <taxon>Kitasatosporales</taxon>
        <taxon>Streptomycetaceae</taxon>
        <taxon>Streptomyces</taxon>
    </lineage>
</organism>
<dbReference type="InterPro" id="IPR003658">
    <property type="entry name" value="Anti-sigma_ant"/>
</dbReference>
<accession>A0ABR7SUJ4</accession>
<dbReference type="Pfam" id="PF01740">
    <property type="entry name" value="STAS"/>
    <property type="match status" value="1"/>
</dbReference>
<comment type="caution">
    <text evidence="4">The sequence shown here is derived from an EMBL/GenBank/DDBJ whole genome shotgun (WGS) entry which is preliminary data.</text>
</comment>
<reference evidence="4 5" key="1">
    <citation type="submission" date="2020-08" db="EMBL/GenBank/DDBJ databases">
        <title>Genemic of Streptomyces polyaspartic.</title>
        <authorList>
            <person name="Liu W."/>
        </authorList>
    </citation>
    <scope>NUCLEOTIDE SEQUENCE [LARGE SCALE GENOMIC DNA]</scope>
    <source>
        <strain evidence="4 5">TRM66268-LWL</strain>
    </source>
</reference>
<dbReference type="RefSeq" id="WP_187819498.1">
    <property type="nucleotide sequence ID" value="NZ_JACTVJ010000032.1"/>
</dbReference>
<dbReference type="InterPro" id="IPR036513">
    <property type="entry name" value="STAS_dom_sf"/>
</dbReference>
<dbReference type="PANTHER" id="PTHR33495">
    <property type="entry name" value="ANTI-SIGMA FACTOR ANTAGONIST TM_1081-RELATED-RELATED"/>
    <property type="match status" value="1"/>
</dbReference>
<evidence type="ECO:0000259" key="3">
    <source>
        <dbReference type="PROSITE" id="PS50801"/>
    </source>
</evidence>
<evidence type="ECO:0000313" key="4">
    <source>
        <dbReference type="EMBL" id="MBC9719073.1"/>
    </source>
</evidence>
<dbReference type="Gene3D" id="3.30.750.24">
    <property type="entry name" value="STAS domain"/>
    <property type="match status" value="1"/>
</dbReference>
<proteinExistence type="inferred from homology"/>
<sequence>MIHGVRPVDEHLHTRQSHGYTVVELHGDIDIEAAMKIRPHLDAATRPPEIQIVIDLASVTFFDCSGIGLLCRARRRLTERGGGMLLVCPHPLTLRMLDILGLTVRFNPAPTLADALRTRASVRK</sequence>
<feature type="domain" description="STAS" evidence="3">
    <location>
        <begin position="10"/>
        <end position="119"/>
    </location>
</feature>
<evidence type="ECO:0000256" key="1">
    <source>
        <dbReference type="ARBA" id="ARBA00009013"/>
    </source>
</evidence>